<comment type="subcellular location">
    <subcellularLocation>
        <location evidence="1">Cell membrane</location>
        <topology evidence="1">Multi-pass membrane protein</topology>
    </subcellularLocation>
</comment>
<sequence length="181" mass="19645">MTVNATLLLVMGVLFATGIYLLLERSLTRVLLGLLLIGNAANLLLLAAGGVPGIAPLYVDGATADSYSDPLPQALMLTAIVITFAVTAFMLAIIYRSWIIARRDEVVDDIEDRRVAEQSAFDFEEDSEVVADTTEFAEDDDERASRQTAAALRKRDTADRLQAASEESAGTDNHDRNRGAR</sequence>
<dbReference type="EMBL" id="JBHDLJ010000006">
    <property type="protein sequence ID" value="MFB0834753.1"/>
    <property type="molecule type" value="Genomic_DNA"/>
</dbReference>
<keyword evidence="4 8" id="KW-0812">Transmembrane</keyword>
<accession>A0ABV4UM80</accession>
<dbReference type="Proteomes" id="UP001575652">
    <property type="component" value="Unassembled WGS sequence"/>
</dbReference>
<comment type="similarity">
    <text evidence="2">Belongs to the CPA3 antiporters (TC 2.A.63) subunit C family.</text>
</comment>
<protein>
    <submittedName>
        <fullName evidence="9">Na(+)/H(+) antiporter subunit C</fullName>
    </submittedName>
</protein>
<keyword evidence="3" id="KW-1003">Cell membrane</keyword>
<evidence type="ECO:0000256" key="1">
    <source>
        <dbReference type="ARBA" id="ARBA00004651"/>
    </source>
</evidence>
<evidence type="ECO:0000256" key="4">
    <source>
        <dbReference type="ARBA" id="ARBA00022692"/>
    </source>
</evidence>
<gene>
    <name evidence="9" type="ORF">ACETWP_09150</name>
</gene>
<evidence type="ECO:0000313" key="10">
    <source>
        <dbReference type="Proteomes" id="UP001575652"/>
    </source>
</evidence>
<feature type="region of interest" description="Disordered" evidence="7">
    <location>
        <begin position="133"/>
        <end position="181"/>
    </location>
</feature>
<evidence type="ECO:0000256" key="6">
    <source>
        <dbReference type="ARBA" id="ARBA00023136"/>
    </source>
</evidence>
<feature type="compositionally biased region" description="Acidic residues" evidence="7">
    <location>
        <begin position="133"/>
        <end position="142"/>
    </location>
</feature>
<evidence type="ECO:0000256" key="8">
    <source>
        <dbReference type="SAM" id="Phobius"/>
    </source>
</evidence>
<evidence type="ECO:0000313" key="9">
    <source>
        <dbReference type="EMBL" id="MFB0834753.1"/>
    </source>
</evidence>
<dbReference type="RefSeq" id="WP_373971926.1">
    <property type="nucleotide sequence ID" value="NZ_JBHDLJ010000006.1"/>
</dbReference>
<keyword evidence="6 8" id="KW-0472">Membrane</keyword>
<evidence type="ECO:0000256" key="2">
    <source>
        <dbReference type="ARBA" id="ARBA00010388"/>
    </source>
</evidence>
<feature type="compositionally biased region" description="Basic and acidic residues" evidence="7">
    <location>
        <begin position="172"/>
        <end position="181"/>
    </location>
</feature>
<dbReference type="Pfam" id="PF00420">
    <property type="entry name" value="Oxidored_q2"/>
    <property type="match status" value="1"/>
</dbReference>
<dbReference type="Gene3D" id="1.10.287.3510">
    <property type="match status" value="1"/>
</dbReference>
<keyword evidence="10" id="KW-1185">Reference proteome</keyword>
<feature type="transmembrane region" description="Helical" evidence="8">
    <location>
        <begin position="6"/>
        <end position="23"/>
    </location>
</feature>
<feature type="transmembrane region" description="Helical" evidence="8">
    <location>
        <begin position="30"/>
        <end position="54"/>
    </location>
</feature>
<evidence type="ECO:0000256" key="3">
    <source>
        <dbReference type="ARBA" id="ARBA00022475"/>
    </source>
</evidence>
<name>A0ABV4UM80_9MICC</name>
<evidence type="ECO:0000256" key="7">
    <source>
        <dbReference type="SAM" id="MobiDB-lite"/>
    </source>
</evidence>
<reference evidence="9 10" key="1">
    <citation type="submission" date="2024-09" db="EMBL/GenBank/DDBJ databases">
        <authorList>
            <person name="Salinas-Garcia M.A."/>
            <person name="Prieme A."/>
        </authorList>
    </citation>
    <scope>NUCLEOTIDE SEQUENCE [LARGE SCALE GENOMIC DNA]</scope>
    <source>
        <strain evidence="9 10">DSM 21081</strain>
    </source>
</reference>
<organism evidence="9 10">
    <name type="scientific">Arthrobacter halodurans</name>
    <dbReference type="NCBI Taxonomy" id="516699"/>
    <lineage>
        <taxon>Bacteria</taxon>
        <taxon>Bacillati</taxon>
        <taxon>Actinomycetota</taxon>
        <taxon>Actinomycetes</taxon>
        <taxon>Micrococcales</taxon>
        <taxon>Micrococcaceae</taxon>
        <taxon>Arthrobacter</taxon>
    </lineage>
</organism>
<feature type="transmembrane region" description="Helical" evidence="8">
    <location>
        <begin position="74"/>
        <end position="95"/>
    </location>
</feature>
<dbReference type="NCBIfam" id="NF005929">
    <property type="entry name" value="PRK07946.1"/>
    <property type="match status" value="1"/>
</dbReference>
<comment type="caution">
    <text evidence="9">The sequence shown here is derived from an EMBL/GenBank/DDBJ whole genome shotgun (WGS) entry which is preliminary data.</text>
</comment>
<evidence type="ECO:0000256" key="5">
    <source>
        <dbReference type="ARBA" id="ARBA00022989"/>
    </source>
</evidence>
<dbReference type="PANTHER" id="PTHR34583:SF2">
    <property type="entry name" value="ANTIPORTER SUBUNIT MNHC2-RELATED"/>
    <property type="match status" value="1"/>
</dbReference>
<dbReference type="InterPro" id="IPR050601">
    <property type="entry name" value="CPA3_antiporter_subunitC"/>
</dbReference>
<dbReference type="InterPro" id="IPR039428">
    <property type="entry name" value="NUOK/Mnh_C1-like"/>
</dbReference>
<dbReference type="PANTHER" id="PTHR34583">
    <property type="entry name" value="ANTIPORTER SUBUNIT MNHC2-RELATED"/>
    <property type="match status" value="1"/>
</dbReference>
<keyword evidence="5 8" id="KW-1133">Transmembrane helix</keyword>
<proteinExistence type="inferred from homology"/>